<dbReference type="AlphaFoldDB" id="A0A7G9T4H2"/>
<accession>A0A7G9T4H2</accession>
<name>A0A7G9T4H2_9LACO</name>
<dbReference type="Proteomes" id="UP000515800">
    <property type="component" value="Chromosome"/>
</dbReference>
<evidence type="ECO:0000313" key="2">
    <source>
        <dbReference type="Proteomes" id="UP000515800"/>
    </source>
</evidence>
<protein>
    <submittedName>
        <fullName evidence="1">Uncharacterized protein</fullName>
    </submittedName>
</protein>
<dbReference type="KEGG" id="wdi:H9L19_06320"/>
<sequence>MNSTDFNTRLRREAIGHGFNTWEDFEMSEPRNAANAKLQVMRNDKEVSLQF</sequence>
<dbReference type="RefSeq" id="WP_187528832.1">
    <property type="nucleotide sequence ID" value="NZ_CP060724.1"/>
</dbReference>
<reference evidence="1 2" key="1">
    <citation type="submission" date="2020-08" db="EMBL/GenBank/DDBJ databases">
        <title>Genome sequence of Weissella diestrammenae KACC 16890T.</title>
        <authorList>
            <person name="Hyun D.-W."/>
            <person name="Bae J.-W."/>
        </authorList>
    </citation>
    <scope>NUCLEOTIDE SEQUENCE [LARGE SCALE GENOMIC DNA]</scope>
    <source>
        <strain evidence="1 2">KACC 16890</strain>
    </source>
</reference>
<organism evidence="1 2">
    <name type="scientific">Weissella diestrammenae</name>
    <dbReference type="NCBI Taxonomy" id="1162633"/>
    <lineage>
        <taxon>Bacteria</taxon>
        <taxon>Bacillati</taxon>
        <taxon>Bacillota</taxon>
        <taxon>Bacilli</taxon>
        <taxon>Lactobacillales</taxon>
        <taxon>Lactobacillaceae</taxon>
        <taxon>Weissella</taxon>
    </lineage>
</organism>
<evidence type="ECO:0000313" key="1">
    <source>
        <dbReference type="EMBL" id="QNN74997.1"/>
    </source>
</evidence>
<keyword evidence="2" id="KW-1185">Reference proteome</keyword>
<dbReference type="EMBL" id="CP060724">
    <property type="protein sequence ID" value="QNN74997.1"/>
    <property type="molecule type" value="Genomic_DNA"/>
</dbReference>
<proteinExistence type="predicted"/>
<gene>
    <name evidence="1" type="ORF">H9L19_06320</name>
</gene>